<gene>
    <name evidence="1" type="ordered locus">MTR_5g093330</name>
</gene>
<name>G7K3M1_MEDTR</name>
<organism evidence="1 3">
    <name type="scientific">Medicago truncatula</name>
    <name type="common">Barrel medic</name>
    <name type="synonym">Medicago tribuloides</name>
    <dbReference type="NCBI Taxonomy" id="3880"/>
    <lineage>
        <taxon>Eukaryota</taxon>
        <taxon>Viridiplantae</taxon>
        <taxon>Streptophyta</taxon>
        <taxon>Embryophyta</taxon>
        <taxon>Tracheophyta</taxon>
        <taxon>Spermatophyta</taxon>
        <taxon>Magnoliopsida</taxon>
        <taxon>eudicotyledons</taxon>
        <taxon>Gunneridae</taxon>
        <taxon>Pentapetalae</taxon>
        <taxon>rosids</taxon>
        <taxon>fabids</taxon>
        <taxon>Fabales</taxon>
        <taxon>Fabaceae</taxon>
        <taxon>Papilionoideae</taxon>
        <taxon>50 kb inversion clade</taxon>
        <taxon>NPAAA clade</taxon>
        <taxon>Hologalegina</taxon>
        <taxon>IRL clade</taxon>
        <taxon>Trifolieae</taxon>
        <taxon>Medicago</taxon>
    </lineage>
</organism>
<reference evidence="1 3" key="2">
    <citation type="journal article" date="2014" name="BMC Genomics">
        <title>An improved genome release (version Mt4.0) for the model legume Medicago truncatula.</title>
        <authorList>
            <person name="Tang H."/>
            <person name="Krishnakumar V."/>
            <person name="Bidwell S."/>
            <person name="Rosen B."/>
            <person name="Chan A."/>
            <person name="Zhou S."/>
            <person name="Gentzbittel L."/>
            <person name="Childs K.L."/>
            <person name="Yandell M."/>
            <person name="Gundlach H."/>
            <person name="Mayer K.F."/>
            <person name="Schwartz D.C."/>
            <person name="Town C.D."/>
        </authorList>
    </citation>
    <scope>GENOME REANNOTATION</scope>
    <source>
        <strain evidence="2 3">cv. Jemalong A17</strain>
    </source>
</reference>
<evidence type="ECO:0000313" key="3">
    <source>
        <dbReference type="Proteomes" id="UP000002051"/>
    </source>
</evidence>
<accession>G7K3M1</accession>
<dbReference type="PaxDb" id="3880-AET00553"/>
<sequence>MVASEIGSIIKSLSPEEDGLQVLYGDKKSRMSGTTSLDAQKWKRIGMKMGCGTREEK</sequence>
<evidence type="ECO:0000313" key="2">
    <source>
        <dbReference type="EnsemblPlants" id="AET00553"/>
    </source>
</evidence>
<evidence type="ECO:0000313" key="1">
    <source>
        <dbReference type="EMBL" id="AET00553.1"/>
    </source>
</evidence>
<protein>
    <submittedName>
        <fullName evidence="1 2">Uncharacterized protein</fullName>
    </submittedName>
</protein>
<dbReference type="HOGENOM" id="CLU_2999507_0_0_1"/>
<reference evidence="2" key="3">
    <citation type="submission" date="2015-04" db="UniProtKB">
        <authorList>
            <consortium name="EnsemblPlants"/>
        </authorList>
    </citation>
    <scope>IDENTIFICATION</scope>
    <source>
        <strain evidence="2">cv. Jemalong A17</strain>
    </source>
</reference>
<dbReference type="EnsemblPlants" id="AET00553">
    <property type="protein sequence ID" value="AET00553"/>
    <property type="gene ID" value="MTR_5g093330"/>
</dbReference>
<keyword evidence="3" id="KW-1185">Reference proteome</keyword>
<dbReference type="EMBL" id="CM001221">
    <property type="protein sequence ID" value="AET00553.1"/>
    <property type="molecule type" value="Genomic_DNA"/>
</dbReference>
<proteinExistence type="predicted"/>
<dbReference type="AlphaFoldDB" id="G7K3M1"/>
<reference evidence="1 3" key="1">
    <citation type="journal article" date="2011" name="Nature">
        <title>The Medicago genome provides insight into the evolution of rhizobial symbioses.</title>
        <authorList>
            <person name="Young N.D."/>
            <person name="Debelle F."/>
            <person name="Oldroyd G.E."/>
            <person name="Geurts R."/>
            <person name="Cannon S.B."/>
            <person name="Udvardi M.K."/>
            <person name="Benedito V.A."/>
            <person name="Mayer K.F."/>
            <person name="Gouzy J."/>
            <person name="Schoof H."/>
            <person name="Van de Peer Y."/>
            <person name="Proost S."/>
            <person name="Cook D.R."/>
            <person name="Meyers B.C."/>
            <person name="Spannagl M."/>
            <person name="Cheung F."/>
            <person name="De Mita S."/>
            <person name="Krishnakumar V."/>
            <person name="Gundlach H."/>
            <person name="Zhou S."/>
            <person name="Mudge J."/>
            <person name="Bharti A.K."/>
            <person name="Murray J.D."/>
            <person name="Naoumkina M.A."/>
            <person name="Rosen B."/>
            <person name="Silverstein K.A."/>
            <person name="Tang H."/>
            <person name="Rombauts S."/>
            <person name="Zhao P.X."/>
            <person name="Zhou P."/>
            <person name="Barbe V."/>
            <person name="Bardou P."/>
            <person name="Bechner M."/>
            <person name="Bellec A."/>
            <person name="Berger A."/>
            <person name="Berges H."/>
            <person name="Bidwell S."/>
            <person name="Bisseling T."/>
            <person name="Choisne N."/>
            <person name="Couloux A."/>
            <person name="Denny R."/>
            <person name="Deshpande S."/>
            <person name="Dai X."/>
            <person name="Doyle J.J."/>
            <person name="Dudez A.M."/>
            <person name="Farmer A.D."/>
            <person name="Fouteau S."/>
            <person name="Franken C."/>
            <person name="Gibelin C."/>
            <person name="Gish J."/>
            <person name="Goldstein S."/>
            <person name="Gonzalez A.J."/>
            <person name="Green P.J."/>
            <person name="Hallab A."/>
            <person name="Hartog M."/>
            <person name="Hua A."/>
            <person name="Humphray S.J."/>
            <person name="Jeong D.H."/>
            <person name="Jing Y."/>
            <person name="Jocker A."/>
            <person name="Kenton S.M."/>
            <person name="Kim D.J."/>
            <person name="Klee K."/>
            <person name="Lai H."/>
            <person name="Lang C."/>
            <person name="Lin S."/>
            <person name="Macmil S.L."/>
            <person name="Magdelenat G."/>
            <person name="Matthews L."/>
            <person name="McCorrison J."/>
            <person name="Monaghan E.L."/>
            <person name="Mun J.H."/>
            <person name="Najar F.Z."/>
            <person name="Nicholson C."/>
            <person name="Noirot C."/>
            <person name="O'Bleness M."/>
            <person name="Paule C.R."/>
            <person name="Poulain J."/>
            <person name="Prion F."/>
            <person name="Qin B."/>
            <person name="Qu C."/>
            <person name="Retzel E.F."/>
            <person name="Riddle C."/>
            <person name="Sallet E."/>
            <person name="Samain S."/>
            <person name="Samson N."/>
            <person name="Sanders I."/>
            <person name="Saurat O."/>
            <person name="Scarpelli C."/>
            <person name="Schiex T."/>
            <person name="Segurens B."/>
            <person name="Severin A.J."/>
            <person name="Sherrier D.J."/>
            <person name="Shi R."/>
            <person name="Sims S."/>
            <person name="Singer S.R."/>
            <person name="Sinharoy S."/>
            <person name="Sterck L."/>
            <person name="Viollet A."/>
            <person name="Wang B.B."/>
            <person name="Wang K."/>
            <person name="Wang M."/>
            <person name="Wang X."/>
            <person name="Warfsmann J."/>
            <person name="Weissenbach J."/>
            <person name="White D.D."/>
            <person name="White J.D."/>
            <person name="Wiley G.B."/>
            <person name="Wincker P."/>
            <person name="Xing Y."/>
            <person name="Yang L."/>
            <person name="Yao Z."/>
            <person name="Ying F."/>
            <person name="Zhai J."/>
            <person name="Zhou L."/>
            <person name="Zuber A."/>
            <person name="Denarie J."/>
            <person name="Dixon R.A."/>
            <person name="May G.D."/>
            <person name="Schwartz D.C."/>
            <person name="Rogers J."/>
            <person name="Quetier F."/>
            <person name="Town C.D."/>
            <person name="Roe B.A."/>
        </authorList>
    </citation>
    <scope>NUCLEOTIDE SEQUENCE [LARGE SCALE GENOMIC DNA]</scope>
    <source>
        <strain evidence="1">A17</strain>
        <strain evidence="2 3">cv. Jemalong A17</strain>
    </source>
</reference>
<dbReference type="Proteomes" id="UP000002051">
    <property type="component" value="Chromosome 5"/>
</dbReference>